<feature type="domain" description="DUF58" evidence="2">
    <location>
        <begin position="192"/>
        <end position="374"/>
    </location>
</feature>
<dbReference type="InterPro" id="IPR002881">
    <property type="entry name" value="DUF58"/>
</dbReference>
<dbReference type="AlphaFoldDB" id="A0A931G522"/>
<keyword evidence="1" id="KW-0472">Membrane</keyword>
<dbReference type="PANTHER" id="PTHR33608">
    <property type="entry name" value="BLL2464 PROTEIN"/>
    <property type="match status" value="1"/>
</dbReference>
<reference evidence="3 4" key="1">
    <citation type="submission" date="2020-11" db="EMBL/GenBank/DDBJ databases">
        <title>Arthrobacter antarcticus sp. nov., isolated from Antarctic Soil.</title>
        <authorList>
            <person name="Li J."/>
        </authorList>
    </citation>
    <scope>NUCLEOTIDE SEQUENCE [LARGE SCALE GENOMIC DNA]</scope>
    <source>
        <strain evidence="3 4">Z1-20</strain>
    </source>
</reference>
<keyword evidence="1" id="KW-1133">Transmembrane helix</keyword>
<dbReference type="Pfam" id="PF01882">
    <property type="entry name" value="DUF58"/>
    <property type="match status" value="1"/>
</dbReference>
<evidence type="ECO:0000313" key="4">
    <source>
        <dbReference type="Proteomes" id="UP000655366"/>
    </source>
</evidence>
<name>A0A931G522_9MICC</name>
<evidence type="ECO:0000259" key="2">
    <source>
        <dbReference type="Pfam" id="PF01882"/>
    </source>
</evidence>
<dbReference type="EMBL" id="JADNYM010000009">
    <property type="protein sequence ID" value="MBG0739453.1"/>
    <property type="molecule type" value="Genomic_DNA"/>
</dbReference>
<protein>
    <submittedName>
        <fullName evidence="3">DUF58 domain-containing protein</fullName>
    </submittedName>
</protein>
<dbReference type="PANTHER" id="PTHR33608:SF3">
    <property type="entry name" value="SLR2013 PROTEIN"/>
    <property type="match status" value="1"/>
</dbReference>
<evidence type="ECO:0000313" key="3">
    <source>
        <dbReference type="EMBL" id="MBG0739453.1"/>
    </source>
</evidence>
<organism evidence="3 4">
    <name type="scientific">Arthrobacter terrae</name>
    <dbReference type="NCBI Taxonomy" id="2935737"/>
    <lineage>
        <taxon>Bacteria</taxon>
        <taxon>Bacillati</taxon>
        <taxon>Actinomycetota</taxon>
        <taxon>Actinomycetes</taxon>
        <taxon>Micrococcales</taxon>
        <taxon>Micrococcaceae</taxon>
        <taxon>Arthrobacter</taxon>
    </lineage>
</organism>
<comment type="caution">
    <text evidence="3">The sequence shown here is derived from an EMBL/GenBank/DDBJ whole genome shotgun (WGS) entry which is preliminary data.</text>
</comment>
<accession>A0A931G522</accession>
<gene>
    <name evidence="3" type="ORF">IV500_08635</name>
</gene>
<proteinExistence type="predicted"/>
<sequence length="430" mass="47600">MAITGRFVLLALAGLIPILLFPTGGTIIAWLALLTVVLIADLALAASARTVLLHRSLPENVRLTEGTQAHLTLVNGSRRTLRAQVREAWQPSAGAVNPRQQVLVRAGERVRITVALLPTRRGDLHIAHTTIRSYGPLRMAARQRTMATPGRLRVLPEFRSKRQLPAKLRKLRELDGRAAVQIRGAGTEFDSLRDYVRGDDVRSIDWRATARRRDVVVRTWRPERDRRLVILLDTSRTSAARIEDEPSLDTGIEAALLLAVLAERGGDRVDFLAFDRRVRARVSSASRGNLLGALVQAMAPLRSELIEMDWQQIPGQVRSVSAHRSLLVLLTSLDSGAPEEGLIPMLGQLALRHLVVVASVRDPLLGRLRLERATASDIYRASAAERALLDRETLAALLRRHGVEVVDAEPHELPSQLADLYIRLKVTGRL</sequence>
<dbReference type="Proteomes" id="UP000655366">
    <property type="component" value="Unassembled WGS sequence"/>
</dbReference>
<dbReference type="RefSeq" id="WP_196396397.1">
    <property type="nucleotide sequence ID" value="NZ_JADNYM010000009.1"/>
</dbReference>
<keyword evidence="4" id="KW-1185">Reference proteome</keyword>
<evidence type="ECO:0000256" key="1">
    <source>
        <dbReference type="SAM" id="Phobius"/>
    </source>
</evidence>
<keyword evidence="1" id="KW-0812">Transmembrane</keyword>
<feature type="transmembrane region" description="Helical" evidence="1">
    <location>
        <begin position="7"/>
        <end position="24"/>
    </location>
</feature>